<organism evidence="2 3">
    <name type="scientific">Flammeovirga aprica JL-4</name>
    <dbReference type="NCBI Taxonomy" id="694437"/>
    <lineage>
        <taxon>Bacteria</taxon>
        <taxon>Pseudomonadati</taxon>
        <taxon>Bacteroidota</taxon>
        <taxon>Cytophagia</taxon>
        <taxon>Cytophagales</taxon>
        <taxon>Flammeovirgaceae</taxon>
        <taxon>Flammeovirga</taxon>
    </lineage>
</organism>
<keyword evidence="3" id="KW-1185">Reference proteome</keyword>
<sequence>MKLLQLLLVFLTLCLSANAQSFFVTDVLDQSQKKKLKSDDKKIINQLLVEELEKRKSDFCIQLINGEDRTKLASSSGFMMMNWELAHKGGIPKQLGVDVYVKVIYEDGLLKSENVIVKNAARYTNEDVTSKSKDLKGQISALVEGMVSTFNDKICQQIGDDFAQFSPEMNQHIIELIHSNEKPAHTVLREVEMQIKEVLQKNYAQKGGASYQACEYMGQSSPSKGVSCILANKRTFYGTMENEAVMKRIKNLIWMNIYWSYYNVYVQNYDEAKASLDRVEYEIRKSDDLKADFYAIYLIADTFKNNEVNAILLDKTKEKVSNEVLYQKVNFYLNEIQNTSNSTDLTGVATNMQRQFSSL</sequence>
<evidence type="ECO:0000256" key="1">
    <source>
        <dbReference type="SAM" id="SignalP"/>
    </source>
</evidence>
<evidence type="ECO:0000313" key="2">
    <source>
        <dbReference type="EMBL" id="NME69706.1"/>
    </source>
</evidence>
<feature type="chain" id="PRO_5030594466" evidence="1">
    <location>
        <begin position="20"/>
        <end position="359"/>
    </location>
</feature>
<evidence type="ECO:0000313" key="3">
    <source>
        <dbReference type="Proteomes" id="UP000576082"/>
    </source>
</evidence>
<comment type="caution">
    <text evidence="2">The sequence shown here is derived from an EMBL/GenBank/DDBJ whole genome shotgun (WGS) entry which is preliminary data.</text>
</comment>
<name>A0A7X9RVZ0_9BACT</name>
<accession>A0A7X9RVZ0</accession>
<feature type="signal peptide" evidence="1">
    <location>
        <begin position="1"/>
        <end position="19"/>
    </location>
</feature>
<protein>
    <submittedName>
        <fullName evidence="2">Uncharacterized protein</fullName>
    </submittedName>
</protein>
<dbReference type="EMBL" id="JABANE010000046">
    <property type="protein sequence ID" value="NME69706.1"/>
    <property type="molecule type" value="Genomic_DNA"/>
</dbReference>
<reference evidence="2 3" key="1">
    <citation type="submission" date="2020-04" db="EMBL/GenBank/DDBJ databases">
        <title>Flammeovirga sp. SR4, a novel species isolated from seawater.</title>
        <authorList>
            <person name="Wang X."/>
        </authorList>
    </citation>
    <scope>NUCLEOTIDE SEQUENCE [LARGE SCALE GENOMIC DNA]</scope>
    <source>
        <strain evidence="2 3">ATCC 23126</strain>
    </source>
</reference>
<dbReference type="Proteomes" id="UP000576082">
    <property type="component" value="Unassembled WGS sequence"/>
</dbReference>
<dbReference type="RefSeq" id="WP_169657972.1">
    <property type="nucleotide sequence ID" value="NZ_JABANE010000046.1"/>
</dbReference>
<dbReference type="AlphaFoldDB" id="A0A7X9RVZ0"/>
<gene>
    <name evidence="2" type="ORF">HHU12_17150</name>
</gene>
<proteinExistence type="predicted"/>
<keyword evidence="1" id="KW-0732">Signal</keyword>